<keyword evidence="9" id="KW-1185">Reference proteome</keyword>
<protein>
    <submittedName>
        <fullName evidence="8">Response regulator transcription factor</fullName>
    </submittedName>
</protein>
<dbReference type="PANTHER" id="PTHR48111">
    <property type="entry name" value="REGULATOR OF RPOS"/>
    <property type="match status" value="1"/>
</dbReference>
<feature type="domain" description="Response regulatory" evidence="6">
    <location>
        <begin position="4"/>
        <end position="118"/>
    </location>
</feature>
<accession>A0A4Q6XH86</accession>
<dbReference type="InterPro" id="IPR036388">
    <property type="entry name" value="WH-like_DNA-bd_sf"/>
</dbReference>
<dbReference type="SMART" id="SM00862">
    <property type="entry name" value="Trans_reg_C"/>
    <property type="match status" value="1"/>
</dbReference>
<dbReference type="GO" id="GO:0006355">
    <property type="term" value="P:regulation of DNA-templated transcription"/>
    <property type="evidence" value="ECO:0007669"/>
    <property type="project" value="InterPro"/>
</dbReference>
<proteinExistence type="predicted"/>
<evidence type="ECO:0000256" key="2">
    <source>
        <dbReference type="ARBA" id="ARBA00023012"/>
    </source>
</evidence>
<dbReference type="PROSITE" id="PS50110">
    <property type="entry name" value="RESPONSE_REGULATORY"/>
    <property type="match status" value="1"/>
</dbReference>
<evidence type="ECO:0000259" key="7">
    <source>
        <dbReference type="PROSITE" id="PS51755"/>
    </source>
</evidence>
<name>A0A4Q6XH86_9SPHI</name>
<dbReference type="InterPro" id="IPR016032">
    <property type="entry name" value="Sig_transdc_resp-reg_C-effctor"/>
</dbReference>
<keyword evidence="2" id="KW-0902">Two-component regulatory system</keyword>
<evidence type="ECO:0000313" key="9">
    <source>
        <dbReference type="Proteomes" id="UP000292855"/>
    </source>
</evidence>
<reference evidence="8 9" key="1">
    <citation type="submission" date="2019-02" db="EMBL/GenBank/DDBJ databases">
        <authorList>
            <person name="Li Y."/>
        </authorList>
    </citation>
    <scope>NUCLEOTIDE SEQUENCE [LARGE SCALE GENOMIC DNA]</scope>
    <source>
        <strain evidence="8 9">30C10-4-7</strain>
    </source>
</reference>
<dbReference type="Pfam" id="PF00072">
    <property type="entry name" value="Response_reg"/>
    <property type="match status" value="1"/>
</dbReference>
<feature type="domain" description="OmpR/PhoB-type" evidence="7">
    <location>
        <begin position="126"/>
        <end position="224"/>
    </location>
</feature>
<dbReference type="RefSeq" id="WP_130143014.1">
    <property type="nucleotide sequence ID" value="NZ_SGIT01000004.1"/>
</dbReference>
<evidence type="ECO:0000256" key="5">
    <source>
        <dbReference type="PROSITE-ProRule" id="PRU01091"/>
    </source>
</evidence>
<dbReference type="SUPFAM" id="SSF46894">
    <property type="entry name" value="C-terminal effector domain of the bipartite response regulators"/>
    <property type="match status" value="1"/>
</dbReference>
<dbReference type="OrthoDB" id="9790442at2"/>
<sequence>MKGKLLLIEDDQDLGQEVKNYLNAVGFTTQLVPSSFGALEYCKANDYDLLLVDIHLPGKDGFELIESIRKIKPHLHFLFLTARNQKTSRLKGLKLGAADYITKPFDVEELAWRIHNILNRYQGSTRDELKVCDVYLRNNTMELVIDDSKVYKLTAREFELWKYLLEHVEQVLKREDILISVWGDNDYFLGRSLDVFISRIRKILQHSQFLTLETVFKVGFILKQKNGHVR</sequence>
<dbReference type="InterPro" id="IPR001867">
    <property type="entry name" value="OmpR/PhoB-type_DNA-bd"/>
</dbReference>
<organism evidence="8 9">
    <name type="scientific">Sphingobacterium corticibacterium</name>
    <dbReference type="NCBI Taxonomy" id="2484746"/>
    <lineage>
        <taxon>Bacteria</taxon>
        <taxon>Pseudomonadati</taxon>
        <taxon>Bacteroidota</taxon>
        <taxon>Sphingobacteriia</taxon>
        <taxon>Sphingobacteriales</taxon>
        <taxon>Sphingobacteriaceae</taxon>
        <taxon>Sphingobacterium</taxon>
    </lineage>
</organism>
<feature type="DNA-binding region" description="OmpR/PhoB-type" evidence="5">
    <location>
        <begin position="126"/>
        <end position="224"/>
    </location>
</feature>
<dbReference type="PROSITE" id="PS51755">
    <property type="entry name" value="OMPR_PHOB"/>
    <property type="match status" value="1"/>
</dbReference>
<dbReference type="GO" id="GO:0032993">
    <property type="term" value="C:protein-DNA complex"/>
    <property type="evidence" value="ECO:0007669"/>
    <property type="project" value="TreeGrafter"/>
</dbReference>
<dbReference type="InterPro" id="IPR039420">
    <property type="entry name" value="WalR-like"/>
</dbReference>
<dbReference type="CDD" id="cd00383">
    <property type="entry name" value="trans_reg_C"/>
    <property type="match status" value="1"/>
</dbReference>
<dbReference type="InterPro" id="IPR011006">
    <property type="entry name" value="CheY-like_superfamily"/>
</dbReference>
<dbReference type="AlphaFoldDB" id="A0A4Q6XH86"/>
<dbReference type="SMART" id="SM00448">
    <property type="entry name" value="REC"/>
    <property type="match status" value="1"/>
</dbReference>
<evidence type="ECO:0000313" key="8">
    <source>
        <dbReference type="EMBL" id="RZF58465.1"/>
    </source>
</evidence>
<dbReference type="Proteomes" id="UP000292855">
    <property type="component" value="Unassembled WGS sequence"/>
</dbReference>
<evidence type="ECO:0000259" key="6">
    <source>
        <dbReference type="PROSITE" id="PS50110"/>
    </source>
</evidence>
<dbReference type="EMBL" id="SGIT01000004">
    <property type="protein sequence ID" value="RZF58465.1"/>
    <property type="molecule type" value="Genomic_DNA"/>
</dbReference>
<dbReference type="SUPFAM" id="SSF52172">
    <property type="entry name" value="CheY-like"/>
    <property type="match status" value="1"/>
</dbReference>
<evidence type="ECO:0000256" key="4">
    <source>
        <dbReference type="PROSITE-ProRule" id="PRU00169"/>
    </source>
</evidence>
<dbReference type="PANTHER" id="PTHR48111:SF40">
    <property type="entry name" value="PHOSPHATE REGULON TRANSCRIPTIONAL REGULATORY PROTEIN PHOB"/>
    <property type="match status" value="1"/>
</dbReference>
<keyword evidence="3 5" id="KW-0238">DNA-binding</keyword>
<dbReference type="GO" id="GO:0000156">
    <property type="term" value="F:phosphorelay response regulator activity"/>
    <property type="evidence" value="ECO:0007669"/>
    <property type="project" value="TreeGrafter"/>
</dbReference>
<dbReference type="Gene3D" id="3.40.50.2300">
    <property type="match status" value="1"/>
</dbReference>
<gene>
    <name evidence="8" type="ORF">EWE74_17830</name>
</gene>
<dbReference type="InterPro" id="IPR001789">
    <property type="entry name" value="Sig_transdc_resp-reg_receiver"/>
</dbReference>
<dbReference type="GO" id="GO:0005829">
    <property type="term" value="C:cytosol"/>
    <property type="evidence" value="ECO:0007669"/>
    <property type="project" value="TreeGrafter"/>
</dbReference>
<dbReference type="GO" id="GO:0000976">
    <property type="term" value="F:transcription cis-regulatory region binding"/>
    <property type="evidence" value="ECO:0007669"/>
    <property type="project" value="TreeGrafter"/>
</dbReference>
<dbReference type="Pfam" id="PF00486">
    <property type="entry name" value="Trans_reg_C"/>
    <property type="match status" value="1"/>
</dbReference>
<feature type="modified residue" description="4-aspartylphosphate" evidence="4">
    <location>
        <position position="53"/>
    </location>
</feature>
<comment type="caution">
    <text evidence="8">The sequence shown here is derived from an EMBL/GenBank/DDBJ whole genome shotgun (WGS) entry which is preliminary data.</text>
</comment>
<dbReference type="Gene3D" id="1.10.10.10">
    <property type="entry name" value="Winged helix-like DNA-binding domain superfamily/Winged helix DNA-binding domain"/>
    <property type="match status" value="1"/>
</dbReference>
<keyword evidence="1 4" id="KW-0597">Phosphoprotein</keyword>
<evidence type="ECO:0000256" key="3">
    <source>
        <dbReference type="ARBA" id="ARBA00023125"/>
    </source>
</evidence>
<evidence type="ECO:0000256" key="1">
    <source>
        <dbReference type="ARBA" id="ARBA00022553"/>
    </source>
</evidence>